<protein>
    <recommendedName>
        <fullName evidence="3">P-type Cu(+) transporter</fullName>
        <ecNumber evidence="3">7.2.2.8</ecNumber>
    </recommendedName>
</protein>
<organism evidence="11 12">
    <name type="scientific">Paramuricea clavata</name>
    <name type="common">Red gorgonian</name>
    <name type="synonym">Violescent sea-whip</name>
    <dbReference type="NCBI Taxonomy" id="317549"/>
    <lineage>
        <taxon>Eukaryota</taxon>
        <taxon>Metazoa</taxon>
        <taxon>Cnidaria</taxon>
        <taxon>Anthozoa</taxon>
        <taxon>Octocorallia</taxon>
        <taxon>Malacalcyonacea</taxon>
        <taxon>Plexauridae</taxon>
        <taxon>Paramuricea</taxon>
    </lineage>
</organism>
<feature type="transmembrane region" description="Helical" evidence="10">
    <location>
        <begin position="290"/>
        <end position="308"/>
    </location>
</feature>
<dbReference type="NCBIfam" id="TIGR01494">
    <property type="entry name" value="ATPase_P-type"/>
    <property type="match status" value="1"/>
</dbReference>
<evidence type="ECO:0000256" key="6">
    <source>
        <dbReference type="ARBA" id="ARBA00022840"/>
    </source>
</evidence>
<feature type="transmembrane region" description="Helical" evidence="10">
    <location>
        <begin position="320"/>
        <end position="340"/>
    </location>
</feature>
<dbReference type="PROSITE" id="PS00154">
    <property type="entry name" value="ATPASE_E1_E2"/>
    <property type="match status" value="1"/>
</dbReference>
<proteinExistence type="inferred from homology"/>
<feature type="region of interest" description="Disordered" evidence="9">
    <location>
        <begin position="1"/>
        <end position="37"/>
    </location>
</feature>
<dbReference type="Proteomes" id="UP001152795">
    <property type="component" value="Unassembled WGS sequence"/>
</dbReference>
<keyword evidence="6" id="KW-0067">ATP-binding</keyword>
<evidence type="ECO:0000313" key="12">
    <source>
        <dbReference type="Proteomes" id="UP001152795"/>
    </source>
</evidence>
<dbReference type="GO" id="GO:0016020">
    <property type="term" value="C:membrane"/>
    <property type="evidence" value="ECO:0007669"/>
    <property type="project" value="InterPro"/>
</dbReference>
<dbReference type="GO" id="GO:0140581">
    <property type="term" value="F:P-type monovalent copper transporter activity"/>
    <property type="evidence" value="ECO:0007669"/>
    <property type="project" value="UniProtKB-EC"/>
</dbReference>
<dbReference type="SUPFAM" id="SSF81653">
    <property type="entry name" value="Calcium ATPase, transduction domain A"/>
    <property type="match status" value="1"/>
</dbReference>
<evidence type="ECO:0000256" key="4">
    <source>
        <dbReference type="ARBA" id="ARBA00022692"/>
    </source>
</evidence>
<dbReference type="EC" id="7.2.2.8" evidence="3"/>
<comment type="similarity">
    <text evidence="2">Belongs to the cation transport ATPase (P-type) (TC 3.A.3) family. Type IB subfamily.</text>
</comment>
<evidence type="ECO:0000256" key="9">
    <source>
        <dbReference type="SAM" id="MobiDB-lite"/>
    </source>
</evidence>
<dbReference type="GO" id="GO:0046872">
    <property type="term" value="F:metal ion binding"/>
    <property type="evidence" value="ECO:0007669"/>
    <property type="project" value="InterPro"/>
</dbReference>
<dbReference type="InterPro" id="IPR059000">
    <property type="entry name" value="ATPase_P-type_domA"/>
</dbReference>
<evidence type="ECO:0000256" key="7">
    <source>
        <dbReference type="ARBA" id="ARBA00022989"/>
    </source>
</evidence>
<dbReference type="PRINTS" id="PR00119">
    <property type="entry name" value="CATATPASE"/>
</dbReference>
<feature type="transmembrane region" description="Helical" evidence="10">
    <location>
        <begin position="490"/>
        <end position="515"/>
    </location>
</feature>
<evidence type="ECO:0000256" key="5">
    <source>
        <dbReference type="ARBA" id="ARBA00022741"/>
    </source>
</evidence>
<dbReference type="InterPro" id="IPR023298">
    <property type="entry name" value="ATPase_P-typ_TM_dom_sf"/>
</dbReference>
<evidence type="ECO:0000313" key="11">
    <source>
        <dbReference type="EMBL" id="CAB4028984.1"/>
    </source>
</evidence>
<dbReference type="InterPro" id="IPR051014">
    <property type="entry name" value="Cation_Transport_ATPase_IB"/>
</dbReference>
<dbReference type="InterPro" id="IPR006121">
    <property type="entry name" value="HMA_dom"/>
</dbReference>
<reference evidence="11" key="1">
    <citation type="submission" date="2020-04" db="EMBL/GenBank/DDBJ databases">
        <authorList>
            <person name="Alioto T."/>
            <person name="Alioto T."/>
            <person name="Gomez Garrido J."/>
        </authorList>
    </citation>
    <scope>NUCLEOTIDE SEQUENCE</scope>
    <source>
        <strain evidence="11">A484AB</strain>
    </source>
</reference>
<feature type="transmembrane region" description="Helical" evidence="10">
    <location>
        <begin position="527"/>
        <end position="550"/>
    </location>
</feature>
<dbReference type="SUPFAM" id="SSF55008">
    <property type="entry name" value="HMA, heavy metal-associated domain"/>
    <property type="match status" value="1"/>
</dbReference>
<dbReference type="GO" id="GO:0005802">
    <property type="term" value="C:trans-Golgi network"/>
    <property type="evidence" value="ECO:0007669"/>
    <property type="project" value="UniProtKB-ARBA"/>
</dbReference>
<feature type="transmembrane region" description="Helical" evidence="10">
    <location>
        <begin position="266"/>
        <end position="284"/>
    </location>
</feature>
<evidence type="ECO:0000256" key="10">
    <source>
        <dbReference type="SAM" id="Phobius"/>
    </source>
</evidence>
<dbReference type="InterPro" id="IPR018303">
    <property type="entry name" value="ATPase_P-typ_P_site"/>
</dbReference>
<sequence>MPVPLGSEDEHKARVKDVDPLDNDKLVNRQPNDVSPNHQAHARMYATHAPLPITSRDETKTNGNHAHTKALDEKKFYFPPFNIKQRAQSLPNAAKQSPSIFAEKIKNHCVVDPHHGHKHYHNHEYHHQLGNNEKNNVVRCTDNSCTERDENPEFELDCAEELQNVVKAHDSMIIHEAPLQTTKIRVQNICCPKEGRIVQEELGKLPGINTIRIDILCRVAYISHDQNKVTPPEMLETLNKRHFGASIVDAGAETEVDHGFPRQLKILLAILAVQAVLFSIALAAMFSHASWYMCVAIVQICFGMLLVLKKCYHAIYHLQIDLNVLITVTVIGTLGIRQWIEGGAVVFTFILANFLQEFCFHSVHKIISSLMLAKPLKAVMACTGELVPREDVSIGSIIAVRPGEMIPLDGVVVKGSASVDESSISGEAAPVEKTLKSQAYNGTVIERGYLELETTSSATSSTISKIAALVKDAQLNVSPTEIMINKFASYYTPLVVLLAAIVFLIPLILHFSGAFGGSIMTWGERALIVLVTACPCALLMATPVVVICGISGAARLGALIKGGTFLEALSQIEFLAFDKTGTLTEGKFQ</sequence>
<evidence type="ECO:0000256" key="8">
    <source>
        <dbReference type="ARBA" id="ARBA00023136"/>
    </source>
</evidence>
<dbReference type="OrthoDB" id="432719at2759"/>
<dbReference type="Gene3D" id="3.30.70.100">
    <property type="match status" value="1"/>
</dbReference>
<dbReference type="Gene3D" id="1.20.1110.10">
    <property type="entry name" value="Calcium-transporting ATPase, transmembrane domain"/>
    <property type="match status" value="1"/>
</dbReference>
<name>A0A7D9JGS2_PARCT</name>
<feature type="non-terminal residue" evidence="11">
    <location>
        <position position="589"/>
    </location>
</feature>
<dbReference type="EMBL" id="CACRXK020015859">
    <property type="protein sequence ID" value="CAB4028984.1"/>
    <property type="molecule type" value="Genomic_DNA"/>
</dbReference>
<gene>
    <name evidence="11" type="ORF">PACLA_8A089406</name>
</gene>
<dbReference type="InterPro" id="IPR008250">
    <property type="entry name" value="ATPase_P-typ_transduc_dom_A_sf"/>
</dbReference>
<comment type="caution">
    <text evidence="11">The sequence shown here is derived from an EMBL/GenBank/DDBJ whole genome shotgun (WGS) entry which is preliminary data.</text>
</comment>
<dbReference type="InterPro" id="IPR036163">
    <property type="entry name" value="HMA_dom_sf"/>
</dbReference>
<dbReference type="Pfam" id="PF00122">
    <property type="entry name" value="E1-E2_ATPase"/>
    <property type="match status" value="1"/>
</dbReference>
<dbReference type="GO" id="GO:0005524">
    <property type="term" value="F:ATP binding"/>
    <property type="evidence" value="ECO:0007669"/>
    <property type="project" value="UniProtKB-KW"/>
</dbReference>
<dbReference type="GO" id="GO:0016887">
    <property type="term" value="F:ATP hydrolysis activity"/>
    <property type="evidence" value="ECO:0007669"/>
    <property type="project" value="InterPro"/>
</dbReference>
<dbReference type="PANTHER" id="PTHR48085">
    <property type="entry name" value="CADMIUM/ZINC-TRANSPORTING ATPASE HMA2-RELATED"/>
    <property type="match status" value="1"/>
</dbReference>
<evidence type="ECO:0000256" key="3">
    <source>
        <dbReference type="ARBA" id="ARBA00012517"/>
    </source>
</evidence>
<feature type="compositionally biased region" description="Basic and acidic residues" evidence="9">
    <location>
        <begin position="8"/>
        <end position="27"/>
    </location>
</feature>
<feature type="transmembrane region" description="Helical" evidence="10">
    <location>
        <begin position="346"/>
        <end position="367"/>
    </location>
</feature>
<accession>A0A7D9JGS2</accession>
<dbReference type="AlphaFoldDB" id="A0A7D9JGS2"/>
<keyword evidence="4 10" id="KW-0812">Transmembrane</keyword>
<comment type="subcellular location">
    <subcellularLocation>
        <location evidence="1">Golgi apparatus</location>
        <location evidence="1">trans-Golgi network membrane</location>
        <topology evidence="1">Multi-pass membrane protein</topology>
    </subcellularLocation>
</comment>
<dbReference type="SUPFAM" id="SSF81665">
    <property type="entry name" value="Calcium ATPase, transmembrane domain M"/>
    <property type="match status" value="1"/>
</dbReference>
<dbReference type="Gene3D" id="3.40.50.1000">
    <property type="entry name" value="HAD superfamily/HAD-like"/>
    <property type="match status" value="1"/>
</dbReference>
<dbReference type="InterPro" id="IPR001757">
    <property type="entry name" value="P_typ_ATPase"/>
</dbReference>
<keyword evidence="8 10" id="KW-0472">Membrane</keyword>
<dbReference type="InterPro" id="IPR023214">
    <property type="entry name" value="HAD_sf"/>
</dbReference>
<dbReference type="Gene3D" id="2.70.150.10">
    <property type="entry name" value="Calcium-transporting ATPase, cytoplasmic transduction domain A"/>
    <property type="match status" value="1"/>
</dbReference>
<evidence type="ECO:0000256" key="2">
    <source>
        <dbReference type="ARBA" id="ARBA00006024"/>
    </source>
</evidence>
<dbReference type="PANTHER" id="PTHR48085:SF5">
    <property type="entry name" value="CADMIUM_ZINC-TRANSPORTING ATPASE HMA4-RELATED"/>
    <property type="match status" value="1"/>
</dbReference>
<dbReference type="PROSITE" id="PS50846">
    <property type="entry name" value="HMA_2"/>
    <property type="match status" value="1"/>
</dbReference>
<keyword evidence="12" id="KW-1185">Reference proteome</keyword>
<keyword evidence="7 10" id="KW-1133">Transmembrane helix</keyword>
<keyword evidence="5" id="KW-0547">Nucleotide-binding</keyword>
<evidence type="ECO:0000256" key="1">
    <source>
        <dbReference type="ARBA" id="ARBA00004166"/>
    </source>
</evidence>